<dbReference type="InterPro" id="IPR003772">
    <property type="entry name" value="YceD"/>
</dbReference>
<protein>
    <recommendedName>
        <fullName evidence="2">DUF177 domain-containing protein</fullName>
    </recommendedName>
</protein>
<proteinExistence type="predicted"/>
<gene>
    <name evidence="1" type="ORF">METZ01_LOCUS111508</name>
</gene>
<organism evidence="1">
    <name type="scientific">marine metagenome</name>
    <dbReference type="NCBI Taxonomy" id="408172"/>
    <lineage>
        <taxon>unclassified sequences</taxon>
        <taxon>metagenomes</taxon>
        <taxon>ecological metagenomes</taxon>
    </lineage>
</organism>
<dbReference type="AlphaFoldDB" id="A0A381X1L9"/>
<dbReference type="EMBL" id="UINC01013600">
    <property type="protein sequence ID" value="SVA58654.1"/>
    <property type="molecule type" value="Genomic_DNA"/>
</dbReference>
<reference evidence="1" key="1">
    <citation type="submission" date="2018-05" db="EMBL/GenBank/DDBJ databases">
        <authorList>
            <person name="Lanie J.A."/>
            <person name="Ng W.-L."/>
            <person name="Kazmierczak K.M."/>
            <person name="Andrzejewski T.M."/>
            <person name="Davidsen T.M."/>
            <person name="Wayne K.J."/>
            <person name="Tettelin H."/>
            <person name="Glass J.I."/>
            <person name="Rusch D."/>
            <person name="Podicherti R."/>
            <person name="Tsui H.-C.T."/>
            <person name="Winkler M.E."/>
        </authorList>
    </citation>
    <scope>NUCLEOTIDE SEQUENCE</scope>
</reference>
<evidence type="ECO:0008006" key="2">
    <source>
        <dbReference type="Google" id="ProtNLM"/>
    </source>
</evidence>
<accession>A0A381X1L9</accession>
<sequence>MITKITPEFSRLISIIDIEADGIKINISANSLECDALAKRFSVKHVQRLSAKLIFSKPKGESLPNLEARYIAEITQICVVTLEPMTSIIESKFFCTLAEKEASNIDEELVFTVNDVDPPEYINNGFFDAGELVSEHLLLEIDPFPRVVGAEFCQSNIFSTTKVKYRFNPFEKLKKLQTKE</sequence>
<evidence type="ECO:0000313" key="1">
    <source>
        <dbReference type="EMBL" id="SVA58654.1"/>
    </source>
</evidence>
<dbReference type="Pfam" id="PF02620">
    <property type="entry name" value="YceD"/>
    <property type="match status" value="1"/>
</dbReference>
<name>A0A381X1L9_9ZZZZ</name>